<feature type="domain" description="Gamma-butyrobetaine hydroxylase-like N-terminal" evidence="4">
    <location>
        <begin position="8"/>
        <end position="99"/>
    </location>
</feature>
<evidence type="ECO:0000313" key="6">
    <source>
        <dbReference type="Proteomes" id="UP000433309"/>
    </source>
</evidence>
<evidence type="ECO:0000256" key="3">
    <source>
        <dbReference type="SAM" id="MobiDB-lite"/>
    </source>
</evidence>
<sequence length="128" mass="14273">MNSPQQITNNRQQRVLDIIWDDGSTQQLPHATLRAQCKCTVCQSQRLLAGTDADADVPPPPAPAADIRIEEIHPVGAYGMQLIFSDGHERGIYPWPYLRSLEMNASESAIDSNPPTAVQRKKSQMLHR</sequence>
<dbReference type="Gene3D" id="3.30.2020.30">
    <property type="match status" value="1"/>
</dbReference>
<keyword evidence="1" id="KW-0479">Metal-binding</keyword>
<feature type="region of interest" description="Disordered" evidence="3">
    <location>
        <begin position="106"/>
        <end position="128"/>
    </location>
</feature>
<name>A0A6I2L2R6_9BURK</name>
<dbReference type="Proteomes" id="UP000433309">
    <property type="component" value="Unassembled WGS sequence"/>
</dbReference>
<accession>A0A6I2L2R6</accession>
<dbReference type="AlphaFoldDB" id="A0A6I2L2R6"/>
<reference evidence="5 6" key="1">
    <citation type="submission" date="2019-11" db="EMBL/GenBank/DDBJ databases">
        <title>Novel species isolated from a subtropical stream in China.</title>
        <authorList>
            <person name="Lu H."/>
        </authorList>
    </citation>
    <scope>NUCLEOTIDE SEQUENCE [LARGE SCALE GENOMIC DNA]</scope>
    <source>
        <strain evidence="5 6">FT80W</strain>
    </source>
</reference>
<keyword evidence="2" id="KW-0408">Iron</keyword>
<gene>
    <name evidence="5" type="ORF">GJ699_16105</name>
</gene>
<organism evidence="5 6">
    <name type="scientific">Duganella guangzhouensis</name>
    <dbReference type="NCBI Taxonomy" id="2666084"/>
    <lineage>
        <taxon>Bacteria</taxon>
        <taxon>Pseudomonadati</taxon>
        <taxon>Pseudomonadota</taxon>
        <taxon>Betaproteobacteria</taxon>
        <taxon>Burkholderiales</taxon>
        <taxon>Oxalobacteraceae</taxon>
        <taxon>Telluria group</taxon>
        <taxon>Duganella</taxon>
    </lineage>
</organism>
<dbReference type="EMBL" id="WKJK01000008">
    <property type="protein sequence ID" value="MRW91517.1"/>
    <property type="molecule type" value="Genomic_DNA"/>
</dbReference>
<dbReference type="InterPro" id="IPR010376">
    <property type="entry name" value="GBBH-like_N"/>
</dbReference>
<evidence type="ECO:0000256" key="1">
    <source>
        <dbReference type="ARBA" id="ARBA00022723"/>
    </source>
</evidence>
<feature type="compositionally biased region" description="Polar residues" evidence="3">
    <location>
        <begin position="106"/>
        <end position="116"/>
    </location>
</feature>
<evidence type="ECO:0000313" key="5">
    <source>
        <dbReference type="EMBL" id="MRW91517.1"/>
    </source>
</evidence>
<dbReference type="RefSeq" id="WP_154378019.1">
    <property type="nucleotide sequence ID" value="NZ_WKJK01000008.1"/>
</dbReference>
<dbReference type="Pfam" id="PF06155">
    <property type="entry name" value="GBBH-like_N"/>
    <property type="match status" value="1"/>
</dbReference>
<keyword evidence="6" id="KW-1185">Reference proteome</keyword>
<dbReference type="GO" id="GO:0046872">
    <property type="term" value="F:metal ion binding"/>
    <property type="evidence" value="ECO:0007669"/>
    <property type="project" value="UniProtKB-KW"/>
</dbReference>
<proteinExistence type="predicted"/>
<protein>
    <submittedName>
        <fullName evidence="5">DUF971 domain-containing protein</fullName>
    </submittedName>
</protein>
<evidence type="ECO:0000259" key="4">
    <source>
        <dbReference type="Pfam" id="PF06155"/>
    </source>
</evidence>
<dbReference type="InterPro" id="IPR038492">
    <property type="entry name" value="GBBH-like_N_sf"/>
</dbReference>
<feature type="compositionally biased region" description="Basic residues" evidence="3">
    <location>
        <begin position="119"/>
        <end position="128"/>
    </location>
</feature>
<dbReference type="PANTHER" id="PTHR35303">
    <property type="entry name" value="OS02G0197800 PROTEIN"/>
    <property type="match status" value="1"/>
</dbReference>
<comment type="caution">
    <text evidence="5">The sequence shown here is derived from an EMBL/GenBank/DDBJ whole genome shotgun (WGS) entry which is preliminary data.</text>
</comment>
<evidence type="ECO:0000256" key="2">
    <source>
        <dbReference type="ARBA" id="ARBA00023004"/>
    </source>
</evidence>